<dbReference type="RefSeq" id="WP_269414505.1">
    <property type="nucleotide sequence ID" value="NZ_JAPWGL010000001.1"/>
</dbReference>
<proteinExistence type="predicted"/>
<protein>
    <submittedName>
        <fullName evidence="1">Uncharacterized protein</fullName>
    </submittedName>
</protein>
<keyword evidence="2" id="KW-1185">Reference proteome</keyword>
<reference evidence="1" key="1">
    <citation type="submission" date="2022-12" db="EMBL/GenBank/DDBJ databases">
        <title>Genome sequence of SJ11.</title>
        <authorList>
            <person name="Woo H."/>
        </authorList>
    </citation>
    <scope>NUCLEOTIDE SEQUENCE</scope>
    <source>
        <strain evidence="1">SJ11</strain>
    </source>
</reference>
<comment type="caution">
    <text evidence="1">The sequence shown here is derived from an EMBL/GenBank/DDBJ whole genome shotgun (WGS) entry which is preliminary data.</text>
</comment>
<evidence type="ECO:0000313" key="2">
    <source>
        <dbReference type="Proteomes" id="UP001144341"/>
    </source>
</evidence>
<accession>A0ABT4KUW6</accession>
<gene>
    <name evidence="1" type="ORF">O0931_05300</name>
</gene>
<sequence>MESIDLQTDLKLSFEKLPHNVRLIVLKNDKEWVCKKEKLGRLFYFAEADEEHLFNGRLQLFKNEHKINIQVKNEFIGTISNETFKQVLSKLK</sequence>
<name>A0ABT4KUW6_9SPHI</name>
<dbReference type="Proteomes" id="UP001144341">
    <property type="component" value="Unassembled WGS sequence"/>
</dbReference>
<organism evidence="1 2">
    <name type="scientific">Pedobacter rhodius</name>
    <dbReference type="NCBI Taxonomy" id="3004098"/>
    <lineage>
        <taxon>Bacteria</taxon>
        <taxon>Pseudomonadati</taxon>
        <taxon>Bacteroidota</taxon>
        <taxon>Sphingobacteriia</taxon>
        <taxon>Sphingobacteriales</taxon>
        <taxon>Sphingobacteriaceae</taxon>
        <taxon>Pedobacter</taxon>
    </lineage>
</organism>
<dbReference type="EMBL" id="JAPWGL010000001">
    <property type="protein sequence ID" value="MCZ4222708.1"/>
    <property type="molecule type" value="Genomic_DNA"/>
</dbReference>
<evidence type="ECO:0000313" key="1">
    <source>
        <dbReference type="EMBL" id="MCZ4222708.1"/>
    </source>
</evidence>